<comment type="caution">
    <text evidence="1">The sequence shown here is derived from an EMBL/GenBank/DDBJ whole genome shotgun (WGS) entry which is preliminary data.</text>
</comment>
<name>A0A0F9DE50_9ZZZZ</name>
<sequence length="76" mass="8975">MAWIIEDTYDGEQFISDIVKKSGGNPDPEIIYTKIKEEAQQFFLPQDARSWVEWQYGGWSEFFKLKQVAQVERRTA</sequence>
<organism evidence="1">
    <name type="scientific">marine sediment metagenome</name>
    <dbReference type="NCBI Taxonomy" id="412755"/>
    <lineage>
        <taxon>unclassified sequences</taxon>
        <taxon>metagenomes</taxon>
        <taxon>ecological metagenomes</taxon>
    </lineage>
</organism>
<evidence type="ECO:0000313" key="1">
    <source>
        <dbReference type="EMBL" id="KKL60013.1"/>
    </source>
</evidence>
<gene>
    <name evidence="1" type="ORF">LCGC14_2209570</name>
</gene>
<proteinExistence type="predicted"/>
<accession>A0A0F9DE50</accession>
<protein>
    <submittedName>
        <fullName evidence="1">Uncharacterized protein</fullName>
    </submittedName>
</protein>
<dbReference type="AlphaFoldDB" id="A0A0F9DE50"/>
<dbReference type="EMBL" id="LAZR01029291">
    <property type="protein sequence ID" value="KKL60013.1"/>
    <property type="molecule type" value="Genomic_DNA"/>
</dbReference>
<reference evidence="1" key="1">
    <citation type="journal article" date="2015" name="Nature">
        <title>Complex archaea that bridge the gap between prokaryotes and eukaryotes.</title>
        <authorList>
            <person name="Spang A."/>
            <person name="Saw J.H."/>
            <person name="Jorgensen S.L."/>
            <person name="Zaremba-Niedzwiedzka K."/>
            <person name="Martijn J."/>
            <person name="Lind A.E."/>
            <person name="van Eijk R."/>
            <person name="Schleper C."/>
            <person name="Guy L."/>
            <person name="Ettema T.J."/>
        </authorList>
    </citation>
    <scope>NUCLEOTIDE SEQUENCE</scope>
</reference>